<sequence>MDTAYVQNLRYKLQKRFRRVNSADLKLIHVALKQFWSFLHSYPVFVGILKDLKSRVSDLDIVAVNIENGSVSNYFPDNELQAAGISFYVISKCLKSSREDSEYLIGAHYGETSDAFEALNKFRVFFVEPLYEYLDEQLDDQRAILALLRRYKHKCEWFQRNELHKMWEDDRSRGEKKLALNLYEYLHDQGLDFNIEPWSISGEADLVAAQKSDEPLIADVKVFSEPNKKNYIINGFGQIYRYTRTFNEPFGYLIIFNTSDADLKLALLHQEQATPFVVSNGKTIFMLTIDIYPVIKTASKEGKLKTVEITEKDLVKVVEEEQLKS</sequence>
<comment type="caution">
    <text evidence="1">The sequence shown here is derived from an EMBL/GenBank/DDBJ whole genome shotgun (WGS) entry which is preliminary data.</text>
</comment>
<name>A0A532V722_UNCT6</name>
<protein>
    <submittedName>
        <fullName evidence="1">Uncharacterized protein</fullName>
    </submittedName>
</protein>
<dbReference type="EMBL" id="NJBO01000007">
    <property type="protein sequence ID" value="TKJ42942.1"/>
    <property type="molecule type" value="Genomic_DNA"/>
</dbReference>
<reference evidence="1 2" key="1">
    <citation type="submission" date="2017-06" db="EMBL/GenBank/DDBJ databases">
        <title>Novel microbial phyla capable of carbon fixation and sulfur reduction in deep-sea sediments.</title>
        <authorList>
            <person name="Huang J."/>
            <person name="Baker B."/>
            <person name="Wang Y."/>
        </authorList>
    </citation>
    <scope>NUCLEOTIDE SEQUENCE [LARGE SCALE GENOMIC DNA]</scope>
    <source>
        <strain evidence="1">B3_TA06</strain>
    </source>
</reference>
<evidence type="ECO:0000313" key="2">
    <source>
        <dbReference type="Proteomes" id="UP000317778"/>
    </source>
</evidence>
<dbReference type="AlphaFoldDB" id="A0A532V722"/>
<accession>A0A532V722</accession>
<evidence type="ECO:0000313" key="1">
    <source>
        <dbReference type="EMBL" id="TKJ42942.1"/>
    </source>
</evidence>
<proteinExistence type="predicted"/>
<dbReference type="Proteomes" id="UP000317778">
    <property type="component" value="Unassembled WGS sequence"/>
</dbReference>
<gene>
    <name evidence="1" type="ORF">CEE36_05495</name>
</gene>
<organism evidence="1 2">
    <name type="scientific">candidate division TA06 bacterium B3_TA06</name>
    <dbReference type="NCBI Taxonomy" id="2012487"/>
    <lineage>
        <taxon>Bacteria</taxon>
        <taxon>Bacteria division TA06</taxon>
    </lineage>
</organism>